<dbReference type="InParanoid" id="D8RF46"/>
<feature type="compositionally biased region" description="Basic and acidic residues" evidence="1">
    <location>
        <begin position="392"/>
        <end position="407"/>
    </location>
</feature>
<dbReference type="EMBL" id="GL377578">
    <property type="protein sequence ID" value="EFJ29053.1"/>
    <property type="molecule type" value="Genomic_DNA"/>
</dbReference>
<dbReference type="AlphaFoldDB" id="D8RF46"/>
<feature type="transmembrane region" description="Helical" evidence="2">
    <location>
        <begin position="102"/>
        <end position="124"/>
    </location>
</feature>
<dbReference type="Gene3D" id="3.10.20.90">
    <property type="entry name" value="Phosphatidylinositol 3-kinase Catalytic Subunit, Chain A, domain 1"/>
    <property type="match status" value="1"/>
</dbReference>
<evidence type="ECO:0000256" key="1">
    <source>
        <dbReference type="SAM" id="MobiDB-lite"/>
    </source>
</evidence>
<keyword evidence="6" id="KW-1185">Reference proteome</keyword>
<evidence type="ECO:0000256" key="2">
    <source>
        <dbReference type="SAM" id="Phobius"/>
    </source>
</evidence>
<dbReference type="PROSITE" id="PS50033">
    <property type="entry name" value="UBX"/>
    <property type="match status" value="1"/>
</dbReference>
<dbReference type="STRING" id="88036.D8RF46"/>
<dbReference type="eggNOG" id="KOG2507">
    <property type="taxonomic scope" value="Eukaryota"/>
</dbReference>
<keyword evidence="2" id="KW-1133">Transmembrane helix</keyword>
<dbReference type="PANTHER" id="PTHR47770:SF1">
    <property type="entry name" value="PLANT UBX DOMAIN-CONTAINING PROTEIN 11"/>
    <property type="match status" value="1"/>
</dbReference>
<feature type="compositionally biased region" description="Polar residues" evidence="1">
    <location>
        <begin position="654"/>
        <end position="665"/>
    </location>
</feature>
<dbReference type="HOGENOM" id="CLU_471266_0_0_1"/>
<feature type="chain" id="PRO_5003121754" description="UBX domain-containing protein" evidence="3">
    <location>
        <begin position="36"/>
        <end position="672"/>
    </location>
</feature>
<keyword evidence="2" id="KW-0812">Transmembrane</keyword>
<feature type="signal peptide" evidence="3">
    <location>
        <begin position="1"/>
        <end position="35"/>
    </location>
</feature>
<name>D8RF46_SELML</name>
<dbReference type="Pfam" id="PF00789">
    <property type="entry name" value="UBX"/>
    <property type="match status" value="1"/>
</dbReference>
<evidence type="ECO:0000259" key="4">
    <source>
        <dbReference type="PROSITE" id="PS50033"/>
    </source>
</evidence>
<feature type="compositionally biased region" description="Polar residues" evidence="1">
    <location>
        <begin position="628"/>
        <end position="638"/>
    </location>
</feature>
<feature type="region of interest" description="Disordered" evidence="1">
    <location>
        <begin position="588"/>
        <end position="672"/>
    </location>
</feature>
<dbReference type="InterPro" id="IPR001012">
    <property type="entry name" value="UBX_dom"/>
</dbReference>
<feature type="domain" description="UBX" evidence="4">
    <location>
        <begin position="474"/>
        <end position="552"/>
    </location>
</feature>
<feature type="compositionally biased region" description="Polar residues" evidence="1">
    <location>
        <begin position="299"/>
        <end position="365"/>
    </location>
</feature>
<dbReference type="FunCoup" id="D8RF46">
    <property type="interactions" value="3942"/>
</dbReference>
<dbReference type="CDD" id="cd01767">
    <property type="entry name" value="UBX"/>
    <property type="match status" value="1"/>
</dbReference>
<feature type="region of interest" description="Disordered" evidence="1">
    <location>
        <begin position="454"/>
        <end position="474"/>
    </location>
</feature>
<dbReference type="SMART" id="SM00166">
    <property type="entry name" value="UBX"/>
    <property type="match status" value="1"/>
</dbReference>
<keyword evidence="2" id="KW-0472">Membrane</keyword>
<feature type="region of interest" description="Disordered" evidence="1">
    <location>
        <begin position="299"/>
        <end position="416"/>
    </location>
</feature>
<dbReference type="KEGG" id="smo:SELMODRAFT_440879"/>
<protein>
    <recommendedName>
        <fullName evidence="4">UBX domain-containing protein</fullName>
    </recommendedName>
</protein>
<feature type="region of interest" description="Disordered" evidence="1">
    <location>
        <begin position="73"/>
        <end position="93"/>
    </location>
</feature>
<dbReference type="OMA" id="FEPNNTS"/>
<evidence type="ECO:0000313" key="5">
    <source>
        <dbReference type="EMBL" id="EFJ29053.1"/>
    </source>
</evidence>
<organism evidence="6">
    <name type="scientific">Selaginella moellendorffii</name>
    <name type="common">Spikemoss</name>
    <dbReference type="NCBI Taxonomy" id="88036"/>
    <lineage>
        <taxon>Eukaryota</taxon>
        <taxon>Viridiplantae</taxon>
        <taxon>Streptophyta</taxon>
        <taxon>Embryophyta</taxon>
        <taxon>Tracheophyta</taxon>
        <taxon>Lycopodiopsida</taxon>
        <taxon>Selaginellales</taxon>
        <taxon>Selaginellaceae</taxon>
        <taxon>Selaginella</taxon>
    </lineage>
</organism>
<accession>D8RF46</accession>
<dbReference type="SUPFAM" id="SSF54236">
    <property type="entry name" value="Ubiquitin-like"/>
    <property type="match status" value="1"/>
</dbReference>
<gene>
    <name evidence="5" type="ORF">SELMODRAFT_440879</name>
</gene>
<keyword evidence="3" id="KW-0732">Signal</keyword>
<feature type="compositionally biased region" description="Low complexity" evidence="1">
    <location>
        <begin position="73"/>
        <end position="85"/>
    </location>
</feature>
<evidence type="ECO:0000256" key="3">
    <source>
        <dbReference type="SAM" id="SignalP"/>
    </source>
</evidence>
<sequence>MALFGREVAATQRSALLLLLSLFLLLSIWIPGGGAEESPYEIAHYGFEVPGSMIHRIQPAIGSIGRRWLLQQSNSSDGDGSGSSDDNNDDDDDETITISHQAIAGIAVGVFFVIAFVVLAVYVCRTRKYIEQRREASLARARAAELGWAGVDLEAGGTSCVEILPKFFEITKGQDDGEESARLEETTWRAPQVVSLILEKFVALRLVHGSVDALHFSVLCMLCNFDLLGNDQACFQCLNADPISAVPSITAIGYQGVKLWEQNGFITPEELSKRLQYAVDTFQFQVQTAMAALLGMPTASSSLETPESAASSKPEEPTQTLSSSLETPQNAASSKPEEPTQTLSSSPETPQNAASSKPEEPTQTLPALKEASLCKVEEKNETLATTSDPGDELSKPVPRTESDRGEELSEDTSQMPVLTAPAIGRAVEEEIQTPPDQSVEPVEEVKGCVLEVPVAKKKTTTPPSPPPPEPRPLRIPDKVHLQVKLTDGAVIRREFEKSDTLWTVKYFVDENRTDGNASYAFAVPFPRKIFNAEDYENALVDLDIGYRAVLILVPSSDAKLVTSPSKPSSPTGGMGRWLTYLNPLSYVRGGNASPSERPKSPPSPSPAASKPSINDADNSRKAPPPAKRSSTSWGSNVHTLRHDEDDDMFKRGNTYWNGNATQFGANDNDERK</sequence>
<proteinExistence type="predicted"/>
<dbReference type="Proteomes" id="UP000001514">
    <property type="component" value="Unassembled WGS sequence"/>
</dbReference>
<dbReference type="InterPro" id="IPR029071">
    <property type="entry name" value="Ubiquitin-like_domsf"/>
</dbReference>
<evidence type="ECO:0000313" key="6">
    <source>
        <dbReference type="Proteomes" id="UP000001514"/>
    </source>
</evidence>
<dbReference type="Gramene" id="EFJ29053">
    <property type="protein sequence ID" value="EFJ29053"/>
    <property type="gene ID" value="SELMODRAFT_440879"/>
</dbReference>
<reference evidence="5 6" key="1">
    <citation type="journal article" date="2011" name="Science">
        <title>The Selaginella genome identifies genetic changes associated with the evolution of vascular plants.</title>
        <authorList>
            <person name="Banks J.A."/>
            <person name="Nishiyama T."/>
            <person name="Hasebe M."/>
            <person name="Bowman J.L."/>
            <person name="Gribskov M."/>
            <person name="dePamphilis C."/>
            <person name="Albert V.A."/>
            <person name="Aono N."/>
            <person name="Aoyama T."/>
            <person name="Ambrose B.A."/>
            <person name="Ashton N.W."/>
            <person name="Axtell M.J."/>
            <person name="Barker E."/>
            <person name="Barker M.S."/>
            <person name="Bennetzen J.L."/>
            <person name="Bonawitz N.D."/>
            <person name="Chapple C."/>
            <person name="Cheng C."/>
            <person name="Correa L.G."/>
            <person name="Dacre M."/>
            <person name="DeBarry J."/>
            <person name="Dreyer I."/>
            <person name="Elias M."/>
            <person name="Engstrom E.M."/>
            <person name="Estelle M."/>
            <person name="Feng L."/>
            <person name="Finet C."/>
            <person name="Floyd S.K."/>
            <person name="Frommer W.B."/>
            <person name="Fujita T."/>
            <person name="Gramzow L."/>
            <person name="Gutensohn M."/>
            <person name="Harholt J."/>
            <person name="Hattori M."/>
            <person name="Heyl A."/>
            <person name="Hirai T."/>
            <person name="Hiwatashi Y."/>
            <person name="Ishikawa M."/>
            <person name="Iwata M."/>
            <person name="Karol K.G."/>
            <person name="Koehler B."/>
            <person name="Kolukisaoglu U."/>
            <person name="Kubo M."/>
            <person name="Kurata T."/>
            <person name="Lalonde S."/>
            <person name="Li K."/>
            <person name="Li Y."/>
            <person name="Litt A."/>
            <person name="Lyons E."/>
            <person name="Manning G."/>
            <person name="Maruyama T."/>
            <person name="Michael T.P."/>
            <person name="Mikami K."/>
            <person name="Miyazaki S."/>
            <person name="Morinaga S."/>
            <person name="Murata T."/>
            <person name="Mueller-Roeber B."/>
            <person name="Nelson D.R."/>
            <person name="Obara M."/>
            <person name="Oguri Y."/>
            <person name="Olmstead R.G."/>
            <person name="Onodera N."/>
            <person name="Petersen B.L."/>
            <person name="Pils B."/>
            <person name="Prigge M."/>
            <person name="Rensing S.A."/>
            <person name="Riano-Pachon D.M."/>
            <person name="Roberts A.W."/>
            <person name="Sato Y."/>
            <person name="Scheller H.V."/>
            <person name="Schulz B."/>
            <person name="Schulz C."/>
            <person name="Shakirov E.V."/>
            <person name="Shibagaki N."/>
            <person name="Shinohara N."/>
            <person name="Shippen D.E."/>
            <person name="Soerensen I."/>
            <person name="Sotooka R."/>
            <person name="Sugimoto N."/>
            <person name="Sugita M."/>
            <person name="Sumikawa N."/>
            <person name="Tanurdzic M."/>
            <person name="Theissen G."/>
            <person name="Ulvskov P."/>
            <person name="Wakazuki S."/>
            <person name="Weng J.K."/>
            <person name="Willats W.W."/>
            <person name="Wipf D."/>
            <person name="Wolf P.G."/>
            <person name="Yang L."/>
            <person name="Zimmer A.D."/>
            <person name="Zhu Q."/>
            <person name="Mitros T."/>
            <person name="Hellsten U."/>
            <person name="Loque D."/>
            <person name="Otillar R."/>
            <person name="Salamov A."/>
            <person name="Schmutz J."/>
            <person name="Shapiro H."/>
            <person name="Lindquist E."/>
            <person name="Lucas S."/>
            <person name="Rokhsar D."/>
            <person name="Grigoriev I.V."/>
        </authorList>
    </citation>
    <scope>NUCLEOTIDE SEQUENCE [LARGE SCALE GENOMIC DNA]</scope>
</reference>
<dbReference type="PANTHER" id="PTHR47770">
    <property type="entry name" value="PLANT UBX DOMAIN-CONTAINING PROTEIN 11"/>
    <property type="match status" value="1"/>
</dbReference>